<proteinExistence type="predicted"/>
<organism evidence="2 3">
    <name type="scientific">Aphanomyces euteiches</name>
    <dbReference type="NCBI Taxonomy" id="100861"/>
    <lineage>
        <taxon>Eukaryota</taxon>
        <taxon>Sar</taxon>
        <taxon>Stramenopiles</taxon>
        <taxon>Oomycota</taxon>
        <taxon>Saprolegniomycetes</taxon>
        <taxon>Saprolegniales</taxon>
        <taxon>Verrucalvaceae</taxon>
        <taxon>Aphanomyces</taxon>
    </lineage>
</organism>
<feature type="region of interest" description="Disordered" evidence="1">
    <location>
        <begin position="74"/>
        <end position="100"/>
    </location>
</feature>
<sequence>MDRVQQKSNVPSQDVPKLRTRGKNAYVMVEAANVIRVVVAEVQERRELLAKESLLRLSLSVPFEPDEHIRRDEAPFTWQLHPPPQWKSAQSRSPPWPQGS</sequence>
<protein>
    <submittedName>
        <fullName evidence="2">Uncharacterized protein</fullName>
    </submittedName>
</protein>
<feature type="region of interest" description="Disordered" evidence="1">
    <location>
        <begin position="1"/>
        <end position="21"/>
    </location>
</feature>
<keyword evidence="3" id="KW-1185">Reference proteome</keyword>
<dbReference type="Proteomes" id="UP000481153">
    <property type="component" value="Unassembled WGS sequence"/>
</dbReference>
<feature type="compositionally biased region" description="Polar residues" evidence="1">
    <location>
        <begin position="1"/>
        <end position="12"/>
    </location>
</feature>
<gene>
    <name evidence="2" type="ORF">Ae201684_015102</name>
</gene>
<accession>A0A6G0WHQ7</accession>
<evidence type="ECO:0000313" key="3">
    <source>
        <dbReference type="Proteomes" id="UP000481153"/>
    </source>
</evidence>
<evidence type="ECO:0000313" key="2">
    <source>
        <dbReference type="EMBL" id="KAF0726703.1"/>
    </source>
</evidence>
<dbReference type="AlphaFoldDB" id="A0A6G0WHQ7"/>
<comment type="caution">
    <text evidence="2">The sequence shown here is derived from an EMBL/GenBank/DDBJ whole genome shotgun (WGS) entry which is preliminary data.</text>
</comment>
<dbReference type="EMBL" id="VJMJ01000210">
    <property type="protein sequence ID" value="KAF0726703.1"/>
    <property type="molecule type" value="Genomic_DNA"/>
</dbReference>
<reference evidence="2 3" key="1">
    <citation type="submission" date="2019-07" db="EMBL/GenBank/DDBJ databases">
        <title>Genomics analysis of Aphanomyces spp. identifies a new class of oomycete effector associated with host adaptation.</title>
        <authorList>
            <person name="Gaulin E."/>
        </authorList>
    </citation>
    <scope>NUCLEOTIDE SEQUENCE [LARGE SCALE GENOMIC DNA]</scope>
    <source>
        <strain evidence="2 3">ATCC 201684</strain>
    </source>
</reference>
<evidence type="ECO:0000256" key="1">
    <source>
        <dbReference type="SAM" id="MobiDB-lite"/>
    </source>
</evidence>
<name>A0A6G0WHQ7_9STRA</name>